<comment type="caution">
    <text evidence="2">The sequence shown here is derived from an EMBL/GenBank/DDBJ whole genome shotgun (WGS) entry which is preliminary data.</text>
</comment>
<gene>
    <name evidence="2" type="ORF">QFZ22_003658</name>
</gene>
<dbReference type="AlphaFoldDB" id="A0AAW8FFS5"/>
<sequence>MTADLCAALVGRLPEFGDGWTTRIRFLLPPGLLWELAVGQWQLRAVRLGARHQVFVRPGTVWQRRASERLRRQDAVARGPLRALRLEGEFFSPVGELVSAEANMVAVACCRHNGHEILDAARLAGFPLILWDRTRSLAGDCSPFFEEAESLLAESPTALELLEAIRRLRAGAAADAHHLRAAWVRNLGVYHDGPDTRTP</sequence>
<dbReference type="Proteomes" id="UP001234216">
    <property type="component" value="Unassembled WGS sequence"/>
</dbReference>
<evidence type="ECO:0000259" key="1">
    <source>
        <dbReference type="Pfam" id="PF20028"/>
    </source>
</evidence>
<dbReference type="Pfam" id="PF20028">
    <property type="entry name" value="VMAP-C"/>
    <property type="match status" value="1"/>
</dbReference>
<dbReference type="EMBL" id="JAUSZV010000005">
    <property type="protein sequence ID" value="MDQ0907673.1"/>
    <property type="molecule type" value="Genomic_DNA"/>
</dbReference>
<name>A0AAW8FFS5_9ACTN</name>
<proteinExistence type="predicted"/>
<accession>A0AAW8FFS5</accession>
<dbReference type="InterPro" id="IPR045450">
    <property type="entry name" value="VMAP_C"/>
</dbReference>
<protein>
    <recommendedName>
        <fullName evidence="1">vWA-MoxR associated protein C-terminal domain-containing protein</fullName>
    </recommendedName>
</protein>
<reference evidence="2" key="1">
    <citation type="submission" date="2023-07" db="EMBL/GenBank/DDBJ databases">
        <title>Comparative genomics of wheat-associated soil bacteria to identify genetic determinants of phenazine resistance.</title>
        <authorList>
            <person name="Mouncey N."/>
        </authorList>
    </citation>
    <scope>NUCLEOTIDE SEQUENCE</scope>
    <source>
        <strain evidence="2">V4I22</strain>
    </source>
</reference>
<evidence type="ECO:0000313" key="3">
    <source>
        <dbReference type="Proteomes" id="UP001234216"/>
    </source>
</evidence>
<evidence type="ECO:0000313" key="2">
    <source>
        <dbReference type="EMBL" id="MDQ0907673.1"/>
    </source>
</evidence>
<organism evidence="2 3">
    <name type="scientific">Streptomyces canus</name>
    <dbReference type="NCBI Taxonomy" id="58343"/>
    <lineage>
        <taxon>Bacteria</taxon>
        <taxon>Bacillati</taxon>
        <taxon>Actinomycetota</taxon>
        <taxon>Actinomycetes</taxon>
        <taxon>Kitasatosporales</taxon>
        <taxon>Streptomycetaceae</taxon>
        <taxon>Streptomyces</taxon>
        <taxon>Streptomyces aurantiacus group</taxon>
    </lineage>
</organism>
<feature type="domain" description="vWA-MoxR associated protein C-terminal" evidence="1">
    <location>
        <begin position="8"/>
        <end position="194"/>
    </location>
</feature>